<keyword evidence="2" id="KW-1133">Transmembrane helix</keyword>
<organism evidence="3 4">
    <name type="scientific">Malus domestica</name>
    <name type="common">Apple</name>
    <name type="synonym">Pyrus malus</name>
    <dbReference type="NCBI Taxonomy" id="3750"/>
    <lineage>
        <taxon>Eukaryota</taxon>
        <taxon>Viridiplantae</taxon>
        <taxon>Streptophyta</taxon>
        <taxon>Embryophyta</taxon>
        <taxon>Tracheophyta</taxon>
        <taxon>Spermatophyta</taxon>
        <taxon>Magnoliopsida</taxon>
        <taxon>eudicotyledons</taxon>
        <taxon>Gunneridae</taxon>
        <taxon>Pentapetalae</taxon>
        <taxon>rosids</taxon>
        <taxon>fabids</taxon>
        <taxon>Rosales</taxon>
        <taxon>Rosaceae</taxon>
        <taxon>Amygdaloideae</taxon>
        <taxon>Maleae</taxon>
        <taxon>Malus</taxon>
    </lineage>
</organism>
<keyword evidence="2" id="KW-0812">Transmembrane</keyword>
<dbReference type="Proteomes" id="UP000290289">
    <property type="component" value="Chromosome 8"/>
</dbReference>
<accession>A0A498JH42</accession>
<reference evidence="3 4" key="1">
    <citation type="submission" date="2018-10" db="EMBL/GenBank/DDBJ databases">
        <title>A high-quality apple genome assembly.</title>
        <authorList>
            <person name="Hu J."/>
        </authorList>
    </citation>
    <scope>NUCLEOTIDE SEQUENCE [LARGE SCALE GENOMIC DNA]</scope>
    <source>
        <strain evidence="4">cv. HFTH1</strain>
        <tissue evidence="3">Young leaf</tissue>
    </source>
</reference>
<dbReference type="AlphaFoldDB" id="A0A498JH42"/>
<name>A0A498JH42_MALDO</name>
<evidence type="ECO:0008006" key="5">
    <source>
        <dbReference type="Google" id="ProtNLM"/>
    </source>
</evidence>
<dbReference type="STRING" id="3750.A0A498JH42"/>
<evidence type="ECO:0000256" key="1">
    <source>
        <dbReference type="SAM" id="MobiDB-lite"/>
    </source>
</evidence>
<evidence type="ECO:0000313" key="3">
    <source>
        <dbReference type="EMBL" id="RXH92731.1"/>
    </source>
</evidence>
<dbReference type="EMBL" id="RDQH01000334">
    <property type="protein sequence ID" value="RXH92731.1"/>
    <property type="molecule type" value="Genomic_DNA"/>
</dbReference>
<protein>
    <recommendedName>
        <fullName evidence="5">Transmembrane protein</fullName>
    </recommendedName>
</protein>
<feature type="transmembrane region" description="Helical" evidence="2">
    <location>
        <begin position="52"/>
        <end position="76"/>
    </location>
</feature>
<gene>
    <name evidence="3" type="ORF">DVH24_042505</name>
</gene>
<feature type="region of interest" description="Disordered" evidence="1">
    <location>
        <begin position="1"/>
        <end position="26"/>
    </location>
</feature>
<comment type="caution">
    <text evidence="3">The sequence shown here is derived from an EMBL/GenBank/DDBJ whole genome shotgun (WGS) entry which is preliminary data.</text>
</comment>
<evidence type="ECO:0000313" key="4">
    <source>
        <dbReference type="Proteomes" id="UP000290289"/>
    </source>
</evidence>
<proteinExistence type="predicted"/>
<keyword evidence="4" id="KW-1185">Reference proteome</keyword>
<sequence>MGSDLPPMKATMIPTHDEDSPDQSAALLSFNTDSSASLILSSSPSHEHSTTAIFISLLLTTCVTFSTTASFAFLFFSNSPKSTPVYDSS</sequence>
<keyword evidence="2" id="KW-0472">Membrane</keyword>
<evidence type="ECO:0000256" key="2">
    <source>
        <dbReference type="SAM" id="Phobius"/>
    </source>
</evidence>